<keyword evidence="1" id="KW-0285">Flavoprotein</keyword>
<evidence type="ECO:0000313" key="5">
    <source>
        <dbReference type="Proteomes" id="UP000005633"/>
    </source>
</evidence>
<feature type="domain" description="FAD-binding PCMH-type" evidence="3">
    <location>
        <begin position="1"/>
        <end position="170"/>
    </location>
</feature>
<dbReference type="PANTHER" id="PTHR11748">
    <property type="entry name" value="D-LACTATE DEHYDROGENASE"/>
    <property type="match status" value="1"/>
</dbReference>
<evidence type="ECO:0000256" key="2">
    <source>
        <dbReference type="ARBA" id="ARBA00022827"/>
    </source>
</evidence>
<dbReference type="Pfam" id="PF01565">
    <property type="entry name" value="FAD_binding_4"/>
    <property type="match status" value="1"/>
</dbReference>
<dbReference type="OrthoDB" id="9811557at2"/>
<dbReference type="SUPFAM" id="SSF56176">
    <property type="entry name" value="FAD-binding/transporter-associated domain-like"/>
    <property type="match status" value="1"/>
</dbReference>
<name>G8QKK5_AZOOP</name>
<dbReference type="KEGG" id="dsu:Dsui_3414"/>
<evidence type="ECO:0000259" key="3">
    <source>
        <dbReference type="PROSITE" id="PS51387"/>
    </source>
</evidence>
<dbReference type="AlphaFoldDB" id="G8QKK5"/>
<reference evidence="4 5" key="1">
    <citation type="journal article" date="2012" name="J. Bacteriol.">
        <title>Complete genome sequence of the anaerobic perchlorate-reducing bacterium Azospira suillum strain PS.</title>
        <authorList>
            <person name="Byrne-Bailey K.G."/>
            <person name="Coates J.D."/>
        </authorList>
    </citation>
    <scope>NUCLEOTIDE SEQUENCE [LARGE SCALE GENOMIC DNA]</scope>
    <source>
        <strain evidence="5">ATCC BAA-33 / DSM 13638 / PS</strain>
    </source>
</reference>
<dbReference type="eggNOG" id="COG0277">
    <property type="taxonomic scope" value="Bacteria"/>
</dbReference>
<dbReference type="GO" id="GO:0071949">
    <property type="term" value="F:FAD binding"/>
    <property type="evidence" value="ECO:0007669"/>
    <property type="project" value="InterPro"/>
</dbReference>
<dbReference type="PROSITE" id="PS51387">
    <property type="entry name" value="FAD_PCMH"/>
    <property type="match status" value="1"/>
</dbReference>
<dbReference type="Gene3D" id="3.30.465.10">
    <property type="match status" value="1"/>
</dbReference>
<dbReference type="PANTHER" id="PTHR11748:SF103">
    <property type="entry name" value="GLYCOLATE OXIDASE SUBUNIT GLCE"/>
    <property type="match status" value="1"/>
</dbReference>
<dbReference type="SUPFAM" id="SSF55103">
    <property type="entry name" value="FAD-linked oxidases, C-terminal domain"/>
    <property type="match status" value="1"/>
</dbReference>
<sequence length="366" mass="38348">MSQVFEQQCRERILAASAGAPLLLRGGGSKDFYGRPVQGDILDTRSHRGVVAYEPTELVVTVKAGTSLAELEAVLAEKGQYLACEPPHFGPDATVGGMVAAGLSGPRRAQAGAVRDFVLGVRLMDGQGQALNFGGQVMKNVAGYDVPRLLAGSLGQLGLLLEVSLKVLPRPVAEATIRLETSQAKALALMNQWGGKPLPISATVWSDAGHPDGEAITVRLSGARAAVAAAQAALGGALVEAGPASAFWAGVREQTHPFFTGAGGANESALWRLAVPSTAPQLDLPGRTLVEWGGAQRWLVSDAEPRRIREAVEKAGGHATLFRGPAAARDQAFHPLASPLLDIHRRLKATFDPRGVFAAGRLYEGL</sequence>
<accession>G8QKK5</accession>
<dbReference type="InterPro" id="IPR016169">
    <property type="entry name" value="FAD-bd_PCMH_sub2"/>
</dbReference>
<keyword evidence="2" id="KW-0274">FAD</keyword>
<gene>
    <name evidence="4" type="ordered locus">Dsui_3414</name>
</gene>
<dbReference type="RefSeq" id="WP_014238423.1">
    <property type="nucleotide sequence ID" value="NC_016616.1"/>
</dbReference>
<proteinExistence type="predicted"/>
<dbReference type="InterPro" id="IPR006094">
    <property type="entry name" value="Oxid_FAD_bind_N"/>
</dbReference>
<dbReference type="InterPro" id="IPR016166">
    <property type="entry name" value="FAD-bd_PCMH"/>
</dbReference>
<dbReference type="Proteomes" id="UP000005633">
    <property type="component" value="Chromosome"/>
</dbReference>
<dbReference type="InterPro" id="IPR036318">
    <property type="entry name" value="FAD-bd_PCMH-like_sf"/>
</dbReference>
<protein>
    <submittedName>
        <fullName evidence="4">FAD/FMN-dependent dehydrogenase</fullName>
    </submittedName>
</protein>
<dbReference type="NCBIfam" id="NF008439">
    <property type="entry name" value="PRK11282.1"/>
    <property type="match status" value="1"/>
</dbReference>
<dbReference type="EMBL" id="CP003153">
    <property type="protein sequence ID" value="AEV27744.1"/>
    <property type="molecule type" value="Genomic_DNA"/>
</dbReference>
<dbReference type="STRING" id="640081.Dsui_3414"/>
<evidence type="ECO:0000313" key="4">
    <source>
        <dbReference type="EMBL" id="AEV27744.1"/>
    </source>
</evidence>
<evidence type="ECO:0000256" key="1">
    <source>
        <dbReference type="ARBA" id="ARBA00022630"/>
    </source>
</evidence>
<dbReference type="HOGENOM" id="CLU_017779_0_0_4"/>
<dbReference type="InterPro" id="IPR016164">
    <property type="entry name" value="FAD-linked_Oxase-like_C"/>
</dbReference>
<dbReference type="GO" id="GO:0003824">
    <property type="term" value="F:catalytic activity"/>
    <property type="evidence" value="ECO:0007669"/>
    <property type="project" value="InterPro"/>
</dbReference>
<organism evidence="4 5">
    <name type="scientific">Azospira oryzae (strain ATCC BAA-33 / DSM 13638 / PS)</name>
    <name type="common">Dechlorosoma suillum</name>
    <dbReference type="NCBI Taxonomy" id="640081"/>
    <lineage>
        <taxon>Bacteria</taxon>
        <taxon>Pseudomonadati</taxon>
        <taxon>Pseudomonadota</taxon>
        <taxon>Betaproteobacteria</taxon>
        <taxon>Rhodocyclales</taxon>
        <taxon>Rhodocyclaceae</taxon>
        <taxon>Azospira</taxon>
    </lineage>
</organism>